<evidence type="ECO:0000256" key="4">
    <source>
        <dbReference type="ARBA" id="ARBA00023136"/>
    </source>
</evidence>
<dbReference type="Proteomes" id="UP000438760">
    <property type="component" value="Unassembled WGS sequence"/>
</dbReference>
<evidence type="ECO:0000256" key="5">
    <source>
        <dbReference type="SAM" id="Phobius"/>
    </source>
</evidence>
<feature type="domain" description="Integral membrane bound transporter" evidence="6">
    <location>
        <begin position="210"/>
        <end position="335"/>
    </location>
</feature>
<feature type="transmembrane region" description="Helical" evidence="5">
    <location>
        <begin position="195"/>
        <end position="218"/>
    </location>
</feature>
<feature type="transmembrane region" description="Helical" evidence="5">
    <location>
        <begin position="26"/>
        <end position="47"/>
    </location>
</feature>
<keyword evidence="8" id="KW-1185">Reference proteome</keyword>
<feature type="transmembrane region" description="Helical" evidence="5">
    <location>
        <begin position="292"/>
        <end position="313"/>
    </location>
</feature>
<dbReference type="RefSeq" id="WP_155093079.1">
    <property type="nucleotide sequence ID" value="NZ_WMJX01000041.1"/>
</dbReference>
<feature type="transmembrane region" description="Helical" evidence="5">
    <location>
        <begin position="128"/>
        <end position="148"/>
    </location>
</feature>
<evidence type="ECO:0000313" key="7">
    <source>
        <dbReference type="EMBL" id="MTG99074.1"/>
    </source>
</evidence>
<comment type="subcellular location">
    <subcellularLocation>
        <location evidence="1">Membrane</location>
        <topology evidence="1">Multi-pass membrane protein</topology>
    </subcellularLocation>
</comment>
<keyword evidence="2 5" id="KW-0812">Transmembrane</keyword>
<dbReference type="AlphaFoldDB" id="A0A6I3LMH7"/>
<evidence type="ECO:0000313" key="8">
    <source>
        <dbReference type="Proteomes" id="UP000438760"/>
    </source>
</evidence>
<evidence type="ECO:0000256" key="1">
    <source>
        <dbReference type="ARBA" id="ARBA00004141"/>
    </source>
</evidence>
<feature type="transmembrane region" description="Helical" evidence="5">
    <location>
        <begin position="77"/>
        <end position="94"/>
    </location>
</feature>
<keyword evidence="3 5" id="KW-1133">Transmembrane helix</keyword>
<evidence type="ECO:0000256" key="3">
    <source>
        <dbReference type="ARBA" id="ARBA00022989"/>
    </source>
</evidence>
<organism evidence="7 8">
    <name type="scientific">Myroides albus</name>
    <dbReference type="NCBI Taxonomy" id="2562892"/>
    <lineage>
        <taxon>Bacteria</taxon>
        <taxon>Pseudomonadati</taxon>
        <taxon>Bacteroidota</taxon>
        <taxon>Flavobacteriia</taxon>
        <taxon>Flavobacteriales</taxon>
        <taxon>Flavobacteriaceae</taxon>
        <taxon>Myroides</taxon>
    </lineage>
</organism>
<feature type="transmembrane region" description="Helical" evidence="5">
    <location>
        <begin position="325"/>
        <end position="343"/>
    </location>
</feature>
<accession>A0A6I3LMH7</accession>
<feature type="transmembrane region" description="Helical" evidence="5">
    <location>
        <begin position="100"/>
        <end position="121"/>
    </location>
</feature>
<evidence type="ECO:0000256" key="2">
    <source>
        <dbReference type="ARBA" id="ARBA00022692"/>
    </source>
</evidence>
<feature type="transmembrane region" description="Helical" evidence="5">
    <location>
        <begin position="255"/>
        <end position="280"/>
    </location>
</feature>
<protein>
    <submittedName>
        <fullName evidence="7">FUSC family protein</fullName>
    </submittedName>
</protein>
<proteinExistence type="predicted"/>
<dbReference type="OrthoDB" id="581879at2"/>
<dbReference type="GO" id="GO:0016020">
    <property type="term" value="C:membrane"/>
    <property type="evidence" value="ECO:0007669"/>
    <property type="project" value="UniProtKB-SubCell"/>
</dbReference>
<name>A0A6I3LMH7_9FLAO</name>
<dbReference type="EMBL" id="WMJX01000041">
    <property type="protein sequence ID" value="MTG99074.1"/>
    <property type="molecule type" value="Genomic_DNA"/>
</dbReference>
<feature type="transmembrane region" description="Helical" evidence="5">
    <location>
        <begin position="53"/>
        <end position="70"/>
    </location>
</feature>
<dbReference type="InterPro" id="IPR049453">
    <property type="entry name" value="Memb_transporter_dom"/>
</dbReference>
<dbReference type="Pfam" id="PF13515">
    <property type="entry name" value="FUSC_2"/>
    <property type="match status" value="1"/>
</dbReference>
<feature type="transmembrane region" description="Helical" evidence="5">
    <location>
        <begin position="224"/>
        <end position="243"/>
    </location>
</feature>
<feature type="transmembrane region" description="Helical" evidence="5">
    <location>
        <begin position="154"/>
        <end position="174"/>
    </location>
</feature>
<reference evidence="7 8" key="1">
    <citation type="submission" date="2019-11" db="EMBL/GenBank/DDBJ databases">
        <title>Genome of Strain BIT-d1.</title>
        <authorList>
            <person name="Yang Y."/>
        </authorList>
    </citation>
    <scope>NUCLEOTIDE SEQUENCE [LARGE SCALE GENOMIC DNA]</scope>
    <source>
        <strain evidence="7 8">BIT-d1</strain>
    </source>
</reference>
<gene>
    <name evidence="7" type="ORF">GJV76_13180</name>
</gene>
<sequence length="375" mass="42567">MKDNFFVTLVRQESKTLFKLKHSERLWHIPLMAMLATGIPLLTGWYFDNLQAGLLACLAGLVILYLPSNIPTPQRMVTMLVCSFGFMLSFAVGITFSFNLYLSAVAFGIFTTAVHWLTLYFNTRPPGSFFFIMVASMSSNMPFELATIPTRLGYVVMGTMFACTLALIYSIIVGKKYNSTKRIQLIKPVPIKEQLDYLIRAVIVGSFMFIALMVGNLLKFDNPYWIPISCAAIMQGISLYHVWQRALQRITGTFIGLALCWILISISDSPLYFCICIMFLQFVIEMFISRNYAVAVIFITALTVLLAEAANPIITTPNILIKTRFIDIVIGSLIGGVGGWFLHHEYLRNQTRDRLRTTRLQLLKQSRKKRIKQTK</sequence>
<comment type="caution">
    <text evidence="7">The sequence shown here is derived from an EMBL/GenBank/DDBJ whole genome shotgun (WGS) entry which is preliminary data.</text>
</comment>
<keyword evidence="4 5" id="KW-0472">Membrane</keyword>
<evidence type="ECO:0000259" key="6">
    <source>
        <dbReference type="Pfam" id="PF13515"/>
    </source>
</evidence>